<evidence type="ECO:0000256" key="9">
    <source>
        <dbReference type="PIRNR" id="PIRNR016089"/>
    </source>
</evidence>
<evidence type="ECO:0000256" key="6">
    <source>
        <dbReference type="ARBA" id="ARBA00022989"/>
    </source>
</evidence>
<feature type="region of interest" description="Disordered" evidence="10">
    <location>
        <begin position="200"/>
        <end position="228"/>
    </location>
</feature>
<protein>
    <recommendedName>
        <fullName evidence="9">Signal peptidase subunit 3</fullName>
    </recommendedName>
</protein>
<evidence type="ECO:0000256" key="10">
    <source>
        <dbReference type="SAM" id="MobiDB-lite"/>
    </source>
</evidence>
<proteinExistence type="inferred from homology"/>
<reference evidence="12 13" key="1">
    <citation type="journal article" date="2016" name="Fungal Biol.">
        <title>The genome of Xylona heveae provides a window into fungal endophytism.</title>
        <authorList>
            <person name="Gazis R."/>
            <person name="Kuo A."/>
            <person name="Riley R."/>
            <person name="LaButti K."/>
            <person name="Lipzen A."/>
            <person name="Lin J."/>
            <person name="Amirebrahimi M."/>
            <person name="Hesse C.N."/>
            <person name="Spatafora J.W."/>
            <person name="Henrissat B."/>
            <person name="Hainaut M."/>
            <person name="Grigoriev I.V."/>
            <person name="Hibbett D.S."/>
        </authorList>
    </citation>
    <scope>NUCLEOTIDE SEQUENCE [LARGE SCALE GENOMIC DNA]</scope>
    <source>
        <strain evidence="12 13">TC161</strain>
    </source>
</reference>
<keyword evidence="3 11" id="KW-0812">Transmembrane</keyword>
<dbReference type="Proteomes" id="UP000076632">
    <property type="component" value="Unassembled WGS sequence"/>
</dbReference>
<dbReference type="GeneID" id="28898361"/>
<dbReference type="OMA" id="WVGALTW"/>
<comment type="similarity">
    <text evidence="2 9">Belongs to the SPCS3 family.</text>
</comment>
<evidence type="ECO:0000313" key="12">
    <source>
        <dbReference type="EMBL" id="KZF20346.1"/>
    </source>
</evidence>
<dbReference type="FunCoup" id="A0A165AEI2">
    <property type="interactions" value="430"/>
</dbReference>
<evidence type="ECO:0000256" key="5">
    <source>
        <dbReference type="ARBA" id="ARBA00022968"/>
    </source>
</evidence>
<dbReference type="InParanoid" id="A0A165AEI2"/>
<keyword evidence="5" id="KW-0735">Signal-anchor</keyword>
<dbReference type="EMBL" id="KV407463">
    <property type="protein sequence ID" value="KZF20346.1"/>
    <property type="molecule type" value="Genomic_DNA"/>
</dbReference>
<sequence>MHSTLVRAQNVFGFFTTVAFIVGALVAVTGYFSLPSDGNSLDVSVDLKNVQVARGRPHYYSSKREEYAQIRFDLDADLSPLFTWNTKQVFLYIMASYPPSVSSASRDSKKKGSSPSPNPGPSNAIIYDKIITSRDEAHLELRNQRSKYQITDISGRIANRHNATLEVAWNVQPWVGALTWGTSSEGRSKAFAFPALKSTGAGGGGAATATKKKNVAGEQTMGSAAPAA</sequence>
<dbReference type="GO" id="GO:0045047">
    <property type="term" value="P:protein targeting to ER"/>
    <property type="evidence" value="ECO:0007669"/>
    <property type="project" value="TreeGrafter"/>
</dbReference>
<evidence type="ECO:0000256" key="1">
    <source>
        <dbReference type="ARBA" id="ARBA00004648"/>
    </source>
</evidence>
<name>A0A165AEI2_XYLHT</name>
<evidence type="ECO:0000256" key="4">
    <source>
        <dbReference type="ARBA" id="ARBA00022824"/>
    </source>
</evidence>
<gene>
    <name evidence="12" type="ORF">L228DRAFT_250026</name>
</gene>
<dbReference type="PANTHER" id="PTHR12804:SF0">
    <property type="entry name" value="SIGNAL PEPTIDASE COMPLEX SUBUNIT 3"/>
    <property type="match status" value="1"/>
</dbReference>
<organism evidence="12 13">
    <name type="scientific">Xylona heveae (strain CBS 132557 / TC161)</name>
    <dbReference type="NCBI Taxonomy" id="1328760"/>
    <lineage>
        <taxon>Eukaryota</taxon>
        <taxon>Fungi</taxon>
        <taxon>Dikarya</taxon>
        <taxon>Ascomycota</taxon>
        <taxon>Pezizomycotina</taxon>
        <taxon>Xylonomycetes</taxon>
        <taxon>Xylonales</taxon>
        <taxon>Xylonaceae</taxon>
        <taxon>Xylona</taxon>
    </lineage>
</organism>
<keyword evidence="7 9" id="KW-0472">Membrane</keyword>
<dbReference type="PIRSF" id="PIRSF016089">
    <property type="entry name" value="SPC22"/>
    <property type="match status" value="1"/>
</dbReference>
<accession>A0A165AEI2</accession>
<evidence type="ECO:0000256" key="2">
    <source>
        <dbReference type="ARBA" id="ARBA00009289"/>
    </source>
</evidence>
<comment type="function">
    <text evidence="8">Essential component of the signal peptidase complex (SPC) which catalyzes the cleavage of N-terminal signal sequences from nascent proteins as they are translocated into the lumen of the endoplasmic reticulum. Essential for the SPC catalytic activity, possibly by stabilizing and positioning the active center of the complex close to the lumenal surface. Essential for viability.</text>
</comment>
<feature type="region of interest" description="Disordered" evidence="10">
    <location>
        <begin position="99"/>
        <end position="124"/>
    </location>
</feature>
<dbReference type="AlphaFoldDB" id="A0A165AEI2"/>
<keyword evidence="13" id="KW-1185">Reference proteome</keyword>
<evidence type="ECO:0000256" key="8">
    <source>
        <dbReference type="ARBA" id="ARBA00045670"/>
    </source>
</evidence>
<evidence type="ECO:0000313" key="13">
    <source>
        <dbReference type="Proteomes" id="UP000076632"/>
    </source>
</evidence>
<keyword evidence="4 9" id="KW-0256">Endoplasmic reticulum</keyword>
<comment type="subcellular location">
    <subcellularLocation>
        <location evidence="1">Endoplasmic reticulum membrane</location>
        <topology evidence="1">Single-pass type II membrane protein</topology>
    </subcellularLocation>
</comment>
<feature type="transmembrane region" description="Helical" evidence="11">
    <location>
        <begin position="12"/>
        <end position="34"/>
    </location>
</feature>
<dbReference type="Pfam" id="PF04573">
    <property type="entry name" value="SPC22"/>
    <property type="match status" value="1"/>
</dbReference>
<dbReference type="InterPro" id="IPR007653">
    <property type="entry name" value="SPC3"/>
</dbReference>
<evidence type="ECO:0000256" key="11">
    <source>
        <dbReference type="SAM" id="Phobius"/>
    </source>
</evidence>
<evidence type="ECO:0000256" key="3">
    <source>
        <dbReference type="ARBA" id="ARBA00022692"/>
    </source>
</evidence>
<dbReference type="RefSeq" id="XP_018185901.1">
    <property type="nucleotide sequence ID" value="XM_018333224.1"/>
</dbReference>
<dbReference type="OrthoDB" id="10261524at2759"/>
<dbReference type="GO" id="GO:0006465">
    <property type="term" value="P:signal peptide processing"/>
    <property type="evidence" value="ECO:0007669"/>
    <property type="project" value="UniProtKB-UniRule"/>
</dbReference>
<dbReference type="PANTHER" id="PTHR12804">
    <property type="entry name" value="MICROSOMAL SIGNAL PEPTIDASE 23 KD SUBUNIT SPC22/23"/>
    <property type="match status" value="1"/>
</dbReference>
<keyword evidence="6 11" id="KW-1133">Transmembrane helix</keyword>
<dbReference type="GO" id="GO:0005787">
    <property type="term" value="C:signal peptidase complex"/>
    <property type="evidence" value="ECO:0007669"/>
    <property type="project" value="UniProtKB-UniRule"/>
</dbReference>
<evidence type="ECO:0000256" key="7">
    <source>
        <dbReference type="ARBA" id="ARBA00023136"/>
    </source>
</evidence>
<dbReference type="STRING" id="1328760.A0A165AEI2"/>